<sequence>METRIKKTFVCRNVAAFNLRKDVPRNYALQDGDVGIFEVLHIGKHSKIQADSKQNITIVEGDHIMAAFGTRYATAQIEGYLPDHIDQELHILGAGGTVGVVRSMHAAFEDIGPTSLRLIGLAVNPQGEVINTKKIEKHRMIGFKGKTINSAKVILSLGSSMDSGKTTSAAYLVHGLKKQGKKVAFIKLTGTIFSKDCDLVFDLGADMVADFGEFGFPSTYMCDEKELLDLYASLLKVVMHSKPDYIVMEIADGLYERETKMLLTNPRFISTIDGVMFSAADSLAAINGVHVLNQWDIYPDCLSGLFTASPLLIREVKENTDVPVFNIQELGIGVNGVNIFESKMKLAMVGG</sequence>
<proteinExistence type="predicted"/>
<evidence type="ECO:0000313" key="2">
    <source>
        <dbReference type="Proteomes" id="UP000808337"/>
    </source>
</evidence>
<dbReference type="AlphaFoldDB" id="A0A9D7SW63"/>
<accession>A0A9D7SW63</accession>
<evidence type="ECO:0000313" key="1">
    <source>
        <dbReference type="EMBL" id="MBK9982009.1"/>
    </source>
</evidence>
<dbReference type="EMBL" id="JADKGY010000001">
    <property type="protein sequence ID" value="MBK9982009.1"/>
    <property type="molecule type" value="Genomic_DNA"/>
</dbReference>
<evidence type="ECO:0008006" key="3">
    <source>
        <dbReference type="Google" id="ProtNLM"/>
    </source>
</evidence>
<dbReference type="SUPFAM" id="SSF52540">
    <property type="entry name" value="P-loop containing nucleoside triphosphate hydrolases"/>
    <property type="match status" value="1"/>
</dbReference>
<comment type="caution">
    <text evidence="1">The sequence shown here is derived from an EMBL/GenBank/DDBJ whole genome shotgun (WGS) entry which is preliminary data.</text>
</comment>
<organism evidence="1 2">
    <name type="scientific">Candidatus Opimibacter skivensis</name>
    <dbReference type="NCBI Taxonomy" id="2982028"/>
    <lineage>
        <taxon>Bacteria</taxon>
        <taxon>Pseudomonadati</taxon>
        <taxon>Bacteroidota</taxon>
        <taxon>Saprospiria</taxon>
        <taxon>Saprospirales</taxon>
        <taxon>Saprospiraceae</taxon>
        <taxon>Candidatus Opimibacter</taxon>
    </lineage>
</organism>
<reference evidence="1 2" key="1">
    <citation type="submission" date="2020-10" db="EMBL/GenBank/DDBJ databases">
        <title>Connecting structure to function with the recovery of over 1000 high-quality activated sludge metagenome-assembled genomes encoding full-length rRNA genes using long-read sequencing.</title>
        <authorList>
            <person name="Singleton C.M."/>
            <person name="Petriglieri F."/>
            <person name="Kristensen J.M."/>
            <person name="Kirkegaard R.H."/>
            <person name="Michaelsen T.Y."/>
            <person name="Andersen M.H."/>
            <person name="Karst S.M."/>
            <person name="Dueholm M.S."/>
            <person name="Nielsen P.H."/>
            <person name="Albertsen M."/>
        </authorList>
    </citation>
    <scope>NUCLEOTIDE SEQUENCE [LARGE SCALE GENOMIC DNA]</scope>
    <source>
        <strain evidence="1">Ribe_18-Q3-R11-54_MAXAC.273</strain>
    </source>
</reference>
<dbReference type="InterPro" id="IPR027417">
    <property type="entry name" value="P-loop_NTPase"/>
</dbReference>
<protein>
    <recommendedName>
        <fullName evidence="3">DUF1611 domain-containing protein</fullName>
    </recommendedName>
</protein>
<gene>
    <name evidence="1" type="ORF">IPP15_06205</name>
</gene>
<name>A0A9D7SW63_9BACT</name>
<dbReference type="Proteomes" id="UP000808337">
    <property type="component" value="Unassembled WGS sequence"/>
</dbReference>
<dbReference type="Gene3D" id="3.40.50.300">
    <property type="entry name" value="P-loop containing nucleotide triphosphate hydrolases"/>
    <property type="match status" value="1"/>
</dbReference>